<evidence type="ECO:0000313" key="3">
    <source>
        <dbReference type="Proteomes" id="UP000091918"/>
    </source>
</evidence>
<gene>
    <name evidence="2" type="ORF">ACJ72_06197</name>
</gene>
<evidence type="ECO:0000256" key="1">
    <source>
        <dbReference type="SAM" id="MobiDB-lite"/>
    </source>
</evidence>
<dbReference type="OrthoDB" id="3469225at2759"/>
<dbReference type="EMBL" id="LGUA01001004">
    <property type="protein sequence ID" value="OAX79483.1"/>
    <property type="molecule type" value="Genomic_DNA"/>
</dbReference>
<accession>A0A1B7NRT1</accession>
<keyword evidence="3" id="KW-1185">Reference proteome</keyword>
<protein>
    <submittedName>
        <fullName evidence="2">Uncharacterized protein</fullName>
    </submittedName>
</protein>
<feature type="region of interest" description="Disordered" evidence="1">
    <location>
        <begin position="310"/>
        <end position="335"/>
    </location>
</feature>
<name>A0A1B7NRT1_9EURO</name>
<evidence type="ECO:0000313" key="2">
    <source>
        <dbReference type="EMBL" id="OAX79483.1"/>
    </source>
</evidence>
<dbReference type="Proteomes" id="UP000091918">
    <property type="component" value="Unassembled WGS sequence"/>
</dbReference>
<proteinExistence type="predicted"/>
<reference evidence="2 3" key="1">
    <citation type="submission" date="2015-07" db="EMBL/GenBank/DDBJ databases">
        <title>Emmonsia species relationships and genome sequence.</title>
        <authorList>
            <person name="Cuomo C.A."/>
            <person name="Schwartz I.S."/>
            <person name="Kenyon C."/>
            <person name="de Hoog G.S."/>
            <person name="Govender N.P."/>
            <person name="Botha A."/>
            <person name="Moreno L."/>
            <person name="de Vries M."/>
            <person name="Munoz J.F."/>
            <person name="Stielow J.B."/>
        </authorList>
    </citation>
    <scope>NUCLEOTIDE SEQUENCE [LARGE SCALE GENOMIC DNA]</scope>
    <source>
        <strain evidence="2 3">CBS 136260</strain>
    </source>
</reference>
<dbReference type="AlphaFoldDB" id="A0A1B7NRT1"/>
<dbReference type="PANTHER" id="PTHR37540:SF5">
    <property type="entry name" value="TRANSCRIPTION FACTOR DOMAIN-CONTAINING PROTEIN"/>
    <property type="match status" value="1"/>
</dbReference>
<sequence length="495" mass="53901">MQEQDGSYSSPFPSPLADTSAWAFDPFGTLPGASPSTSTIIDGLIKYFSSVLIPMTFPAESKQPQDSKNRMGLIISATISEAGPFFGYMSLCAAHRAILQGKHSDLAVTPRGNDRVLYEPDYYMMKARCIAEMNRKMQDPALALTDSAFDIVVSLTSCALTIGDFDEAGCISRGSRKWSTCAEALRRLPSKAKECDIMAASGLMTRPFFPLTWDPQPIPPETAERIIPQPTSPLYSTGMALCTNEALSLPLRQALMGLREILFFEHCSTQDPTNFSAVENEIFLFKSHEMEHELLEYPYRLTQIAASETSSASASSSSSSRPPPPPASLPSTTITTSDPLQPLEAVARTAAICHISNFFIVSPPSSGLGRTLIHHLTLTLNRFSTASFASLPSSWLDLLAWAAFLGARGSKGQKTKPWFLQQLREIGQVRGWIGAGSGSVSGWGGDDGDYYGDDDAWNEVEEVLKGYLYISDLQSGVFRGIWEEVLEGPAVMEVA</sequence>
<organism evidence="2 3">
    <name type="scientific">Emergomyces africanus</name>
    <dbReference type="NCBI Taxonomy" id="1955775"/>
    <lineage>
        <taxon>Eukaryota</taxon>
        <taxon>Fungi</taxon>
        <taxon>Dikarya</taxon>
        <taxon>Ascomycota</taxon>
        <taxon>Pezizomycotina</taxon>
        <taxon>Eurotiomycetes</taxon>
        <taxon>Eurotiomycetidae</taxon>
        <taxon>Onygenales</taxon>
        <taxon>Ajellomycetaceae</taxon>
        <taxon>Emergomyces</taxon>
    </lineage>
</organism>
<dbReference type="PANTHER" id="PTHR37540">
    <property type="entry name" value="TRANSCRIPTION FACTOR (ACR-2), PUTATIVE-RELATED-RELATED"/>
    <property type="match status" value="1"/>
</dbReference>
<comment type="caution">
    <text evidence="2">The sequence shown here is derived from an EMBL/GenBank/DDBJ whole genome shotgun (WGS) entry which is preliminary data.</text>
</comment>
<feature type="compositionally biased region" description="Low complexity" evidence="1">
    <location>
        <begin position="310"/>
        <end position="320"/>
    </location>
</feature>